<evidence type="ECO:0000259" key="1">
    <source>
        <dbReference type="SMART" id="SM00382"/>
    </source>
</evidence>
<dbReference type="InterPro" id="IPR002477">
    <property type="entry name" value="Peptidoglycan-bd-like"/>
</dbReference>
<dbReference type="InterPro" id="IPR049945">
    <property type="entry name" value="AAA_22"/>
</dbReference>
<dbReference type="STRING" id="177437.HRM2_06800"/>
<dbReference type="InterPro" id="IPR036365">
    <property type="entry name" value="PGBD-like_sf"/>
</dbReference>
<dbReference type="Gene3D" id="1.10.101.10">
    <property type="entry name" value="PGBD-like superfamily/PGBD"/>
    <property type="match status" value="1"/>
</dbReference>
<dbReference type="Proteomes" id="UP000000442">
    <property type="component" value="Chromosome"/>
</dbReference>
<dbReference type="InterPro" id="IPR036366">
    <property type="entry name" value="PGBDSf"/>
</dbReference>
<dbReference type="Pfam" id="PF01471">
    <property type="entry name" value="PG_binding_1"/>
    <property type="match status" value="1"/>
</dbReference>
<proteinExistence type="predicted"/>
<dbReference type="InterPro" id="IPR052026">
    <property type="entry name" value="ExeA_AAA_ATPase_DNA-bind"/>
</dbReference>
<evidence type="ECO:0000313" key="3">
    <source>
        <dbReference type="Proteomes" id="UP000000442"/>
    </source>
</evidence>
<dbReference type="eggNOG" id="COG3409">
    <property type="taxonomic scope" value="Bacteria"/>
</dbReference>
<dbReference type="Gene3D" id="3.40.50.300">
    <property type="entry name" value="P-loop containing nucleotide triphosphate hydrolases"/>
    <property type="match status" value="1"/>
</dbReference>
<dbReference type="PANTHER" id="PTHR35894:SF1">
    <property type="entry name" value="PHOSPHORIBULOKINASE _ URIDINE KINASE FAMILY"/>
    <property type="match status" value="1"/>
</dbReference>
<evidence type="ECO:0000313" key="2">
    <source>
        <dbReference type="EMBL" id="ACN13794.1"/>
    </source>
</evidence>
<dbReference type="AlphaFoldDB" id="C0QJ04"/>
<dbReference type="InterPro" id="IPR003593">
    <property type="entry name" value="AAA+_ATPase"/>
</dbReference>
<dbReference type="HOGENOM" id="CLU_024125_2_1_7"/>
<reference evidence="2 3" key="1">
    <citation type="journal article" date="2009" name="Environ. Microbiol.">
        <title>Genome sequence of Desulfobacterium autotrophicum HRM2, a marine sulfate reducer oxidizing organic carbon completely to carbon dioxide.</title>
        <authorList>
            <person name="Strittmatter A.W."/>
            <person name="Liesegang H."/>
            <person name="Rabus R."/>
            <person name="Decker I."/>
            <person name="Amann J."/>
            <person name="Andres S."/>
            <person name="Henne A."/>
            <person name="Fricke W.F."/>
            <person name="Martinez-Arias R."/>
            <person name="Bartels D."/>
            <person name="Goesmann A."/>
            <person name="Krause L."/>
            <person name="Puehler A."/>
            <person name="Klenk H.P."/>
            <person name="Richter M."/>
            <person name="Schuler M."/>
            <person name="Gloeckner F.O."/>
            <person name="Meyerdierks A."/>
            <person name="Gottschalk G."/>
            <person name="Amann R."/>
        </authorList>
    </citation>
    <scope>NUCLEOTIDE SEQUENCE [LARGE SCALE GENOMIC DNA]</scope>
    <source>
        <strain evidence="3">ATCC 43914 / DSM 3382 / HRM2</strain>
    </source>
</reference>
<dbReference type="InterPro" id="IPR027417">
    <property type="entry name" value="P-loop_NTPase"/>
</dbReference>
<dbReference type="EMBL" id="CP001087">
    <property type="protein sequence ID" value="ACN13794.1"/>
    <property type="molecule type" value="Genomic_DNA"/>
</dbReference>
<dbReference type="eggNOG" id="COG3267">
    <property type="taxonomic scope" value="Bacteria"/>
</dbReference>
<dbReference type="SUPFAM" id="SSF52540">
    <property type="entry name" value="P-loop containing nucleoside triphosphate hydrolases"/>
    <property type="match status" value="1"/>
</dbReference>
<dbReference type="PANTHER" id="PTHR35894">
    <property type="entry name" value="GENERAL SECRETION PATHWAY PROTEIN A-RELATED"/>
    <property type="match status" value="1"/>
</dbReference>
<name>C0QJ04_DESAH</name>
<feature type="domain" description="AAA+ ATPase" evidence="1">
    <location>
        <begin position="42"/>
        <end position="195"/>
    </location>
</feature>
<gene>
    <name evidence="2" type="ordered locus">HRM2_06800</name>
</gene>
<dbReference type="SMART" id="SM00382">
    <property type="entry name" value="AAA"/>
    <property type="match status" value="1"/>
</dbReference>
<sequence>MYNTYFGFKEKPFKLVPNPEFLFLGKSHEEALAHLTYATTQGDGFVEITGEAGTGKTTLCRVFLENLDPGVDAAFIFNTNLDALGLLRAVNKELAIDATADTPTELVETLNHFLVENSRRGRSVILLIDEAQNLSIETLEQLRMLSNLETTKNKLIQIILVGQPELETLLGSHALRQLGQRINLSCRLLPMSLNETRAYINHRVNVASRREANLFAPGAQRSIYRYSGGIPRLINIACDRALVVAYSQNRPRIARSTARLAIHELSSRGQGRRPALATAGRFLLPGLIALVIGLLVFHRQISFLPFSSPPLSVQNAQQSTGTDVPVNLPLSTPSPTMDTLLPIVPGIKKKVTQGPIRYQKTVRHYLAENSPTATRETTLGRVISIWKQQITPTITPMVSQIQADHDFFKIGAMEQGLAVIRLKQDVSIIKALNLPVILPFILPDQNTKGYLLVSAIADQNEWIITAGEALDACRILPETLAPFLTGMAYIPFRESPGLSGIISKRSPGSQIINLKLLLKAIGFQGINLTADYDDRVKQAIIEIQSENGITVDGLAGPMTRILLYNRVSSFSTPHLRSPGKP</sequence>
<keyword evidence="3" id="KW-1185">Reference proteome</keyword>
<protein>
    <submittedName>
        <fullName evidence="2">General secretion pathway protein A</fullName>
    </submittedName>
</protein>
<organism evidence="2 3">
    <name type="scientific">Desulforapulum autotrophicum (strain ATCC 43914 / DSM 3382 / VKM B-1955 / HRM2)</name>
    <name type="common">Desulfobacterium autotrophicum</name>
    <dbReference type="NCBI Taxonomy" id="177437"/>
    <lineage>
        <taxon>Bacteria</taxon>
        <taxon>Pseudomonadati</taxon>
        <taxon>Thermodesulfobacteriota</taxon>
        <taxon>Desulfobacteria</taxon>
        <taxon>Desulfobacterales</taxon>
        <taxon>Desulfobacteraceae</taxon>
        <taxon>Desulforapulum</taxon>
    </lineage>
</organism>
<dbReference type="Pfam" id="PF13401">
    <property type="entry name" value="AAA_22"/>
    <property type="match status" value="1"/>
</dbReference>
<dbReference type="RefSeq" id="WP_012663042.1">
    <property type="nucleotide sequence ID" value="NC_012108.1"/>
</dbReference>
<accession>C0QJ04</accession>
<dbReference type="SUPFAM" id="SSF47090">
    <property type="entry name" value="PGBD-like"/>
    <property type="match status" value="1"/>
</dbReference>
<dbReference type="GO" id="GO:0016887">
    <property type="term" value="F:ATP hydrolysis activity"/>
    <property type="evidence" value="ECO:0007669"/>
    <property type="project" value="InterPro"/>
</dbReference>
<dbReference type="OrthoDB" id="9779230at2"/>
<dbReference type="KEGG" id="dat:HRM2_06800"/>